<dbReference type="GO" id="GO:0071424">
    <property type="term" value="F:rRNA (cytosine-N4-)-methyltransferase activity"/>
    <property type="evidence" value="ECO:0007669"/>
    <property type="project" value="UniProtKB-UniRule"/>
</dbReference>
<keyword evidence="4 6" id="KW-0808">Transferase</keyword>
<evidence type="ECO:0000256" key="4">
    <source>
        <dbReference type="ARBA" id="ARBA00022679"/>
    </source>
</evidence>
<dbReference type="SUPFAM" id="SSF81799">
    <property type="entry name" value="Putative methyltransferase TM0872, insert domain"/>
    <property type="match status" value="1"/>
</dbReference>
<dbReference type="Pfam" id="PF01795">
    <property type="entry name" value="Methyltransf_5"/>
    <property type="match status" value="1"/>
</dbReference>
<sequence length="327" mass="36266">MSVEEKRPEEVHIPVLRDEVISYLAPKPGGKYLDGTLGMGGHTEAILKAAGEGAQVLGCDRDREAIALASQRLEPFEGRVHFAHCRFSQFETALADIGWDSLDGAMIDIGVSSLQIDDPERGFSFLEDGPLDMRMGTLGDGTTASSLVNRASLEKLKRIIGKYGEDPMGGRISRAIIDAREKKPIETTLELAKIVEDAYPAKMRAKARLHPATRTFQALRMEVNQELQELEGFLEAILPYLKPGARVAVISFHSLEDRIVKRFFREEAKGCLCPREQVICICGHKAQVKVLTRKPVTAGEEELERNSRSRSAKLRVAEKLPVTEDDE</sequence>
<dbReference type="EMBL" id="FUYA01000003">
    <property type="protein sequence ID" value="SKA69685.1"/>
    <property type="molecule type" value="Genomic_DNA"/>
</dbReference>
<evidence type="ECO:0000313" key="8">
    <source>
        <dbReference type="EMBL" id="SKA69685.1"/>
    </source>
</evidence>
<evidence type="ECO:0000256" key="5">
    <source>
        <dbReference type="ARBA" id="ARBA00022691"/>
    </source>
</evidence>
<comment type="catalytic activity">
    <reaction evidence="6">
        <text>cytidine(1402) in 16S rRNA + S-adenosyl-L-methionine = N(4)-methylcytidine(1402) in 16S rRNA + S-adenosyl-L-homocysteine + H(+)</text>
        <dbReference type="Rhea" id="RHEA:42928"/>
        <dbReference type="Rhea" id="RHEA-COMP:10286"/>
        <dbReference type="Rhea" id="RHEA-COMP:10287"/>
        <dbReference type="ChEBI" id="CHEBI:15378"/>
        <dbReference type="ChEBI" id="CHEBI:57856"/>
        <dbReference type="ChEBI" id="CHEBI:59789"/>
        <dbReference type="ChEBI" id="CHEBI:74506"/>
        <dbReference type="ChEBI" id="CHEBI:82748"/>
        <dbReference type="EC" id="2.1.1.199"/>
    </reaction>
</comment>
<evidence type="ECO:0000256" key="1">
    <source>
        <dbReference type="ARBA" id="ARBA00010396"/>
    </source>
</evidence>
<feature type="binding site" evidence="6">
    <location>
        <position position="108"/>
    </location>
    <ligand>
        <name>S-adenosyl-L-methionine</name>
        <dbReference type="ChEBI" id="CHEBI:59789"/>
    </ligand>
</feature>
<dbReference type="AlphaFoldDB" id="A0A1T4VXX8"/>
<dbReference type="InterPro" id="IPR023397">
    <property type="entry name" value="SAM-dep_MeTrfase_MraW_recog"/>
</dbReference>
<protein>
    <recommendedName>
        <fullName evidence="6">Ribosomal RNA small subunit methyltransferase H</fullName>
        <ecNumber evidence="6">2.1.1.199</ecNumber>
    </recommendedName>
    <alternativeName>
        <fullName evidence="6">16S rRNA m(4)C1402 methyltransferase</fullName>
    </alternativeName>
    <alternativeName>
        <fullName evidence="6">rRNA (cytosine-N(4)-)-methyltransferase RsmH</fullName>
    </alternativeName>
</protein>
<dbReference type="GO" id="GO:0070475">
    <property type="term" value="P:rRNA base methylation"/>
    <property type="evidence" value="ECO:0007669"/>
    <property type="project" value="UniProtKB-UniRule"/>
</dbReference>
<dbReference type="InterPro" id="IPR002903">
    <property type="entry name" value="RsmH"/>
</dbReference>
<dbReference type="Gene3D" id="1.10.150.170">
    <property type="entry name" value="Putative methyltransferase TM0872, insert domain"/>
    <property type="match status" value="1"/>
</dbReference>
<evidence type="ECO:0000256" key="7">
    <source>
        <dbReference type="SAM" id="MobiDB-lite"/>
    </source>
</evidence>
<name>A0A1T4VXX8_9BACT</name>
<reference evidence="8 9" key="1">
    <citation type="submission" date="2017-02" db="EMBL/GenBank/DDBJ databases">
        <authorList>
            <person name="Peterson S.W."/>
        </authorList>
    </citation>
    <scope>NUCLEOTIDE SEQUENCE [LARGE SCALE GENOMIC DNA]</scope>
    <source>
        <strain evidence="8 9">DSM 18034</strain>
    </source>
</reference>
<gene>
    <name evidence="6" type="primary">rsmH</name>
    <name evidence="8" type="ORF">SAMN02745702_01193</name>
</gene>
<dbReference type="GO" id="GO:0005737">
    <property type="term" value="C:cytoplasm"/>
    <property type="evidence" value="ECO:0007669"/>
    <property type="project" value="UniProtKB-SubCell"/>
</dbReference>
<comment type="subcellular location">
    <subcellularLocation>
        <location evidence="6">Cytoplasm</location>
    </subcellularLocation>
</comment>
<dbReference type="STRING" id="1121442.SAMN02745702_01193"/>
<dbReference type="PANTHER" id="PTHR11265:SF0">
    <property type="entry name" value="12S RRNA N4-METHYLCYTIDINE METHYLTRANSFERASE"/>
    <property type="match status" value="1"/>
</dbReference>
<keyword evidence="5 6" id="KW-0949">S-adenosyl-L-methionine</keyword>
<feature type="binding site" evidence="6">
    <location>
        <position position="60"/>
    </location>
    <ligand>
        <name>S-adenosyl-L-methionine</name>
        <dbReference type="ChEBI" id="CHEBI:59789"/>
    </ligand>
</feature>
<dbReference type="EC" id="2.1.1.199" evidence="6"/>
<dbReference type="PIRSF" id="PIRSF004486">
    <property type="entry name" value="MraW"/>
    <property type="match status" value="1"/>
</dbReference>
<dbReference type="InterPro" id="IPR029063">
    <property type="entry name" value="SAM-dependent_MTases_sf"/>
</dbReference>
<comment type="similarity">
    <text evidence="1 6">Belongs to the methyltransferase superfamily. RsmH family.</text>
</comment>
<dbReference type="PANTHER" id="PTHR11265">
    <property type="entry name" value="S-ADENOSYL-METHYLTRANSFERASE MRAW"/>
    <property type="match status" value="1"/>
</dbReference>
<dbReference type="OrthoDB" id="9806637at2"/>
<dbReference type="SUPFAM" id="SSF53335">
    <property type="entry name" value="S-adenosyl-L-methionine-dependent methyltransferases"/>
    <property type="match status" value="1"/>
</dbReference>
<dbReference type="HAMAP" id="MF_01007">
    <property type="entry name" value="16SrRNA_methyltr_H"/>
    <property type="match status" value="1"/>
</dbReference>
<dbReference type="Proteomes" id="UP000189733">
    <property type="component" value="Unassembled WGS sequence"/>
</dbReference>
<keyword evidence="9" id="KW-1185">Reference proteome</keyword>
<keyword evidence="2 6" id="KW-0698">rRNA processing</keyword>
<feature type="region of interest" description="Disordered" evidence="7">
    <location>
        <begin position="299"/>
        <end position="327"/>
    </location>
</feature>
<feature type="compositionally biased region" description="Basic and acidic residues" evidence="7">
    <location>
        <begin position="315"/>
        <end position="327"/>
    </location>
</feature>
<feature type="binding site" evidence="6">
    <location>
        <begin position="40"/>
        <end position="42"/>
    </location>
    <ligand>
        <name>S-adenosyl-L-methionine</name>
        <dbReference type="ChEBI" id="CHEBI:59789"/>
    </ligand>
</feature>
<evidence type="ECO:0000313" key="9">
    <source>
        <dbReference type="Proteomes" id="UP000189733"/>
    </source>
</evidence>
<comment type="function">
    <text evidence="6">Specifically methylates the N4 position of cytidine in position 1402 (C1402) of 16S rRNA.</text>
</comment>
<evidence type="ECO:0000256" key="2">
    <source>
        <dbReference type="ARBA" id="ARBA00022552"/>
    </source>
</evidence>
<feature type="binding site" evidence="6">
    <location>
        <position position="115"/>
    </location>
    <ligand>
        <name>S-adenosyl-L-methionine</name>
        <dbReference type="ChEBI" id="CHEBI:59789"/>
    </ligand>
</feature>
<keyword evidence="6" id="KW-0963">Cytoplasm</keyword>
<evidence type="ECO:0000256" key="6">
    <source>
        <dbReference type="HAMAP-Rule" id="MF_01007"/>
    </source>
</evidence>
<feature type="binding site" evidence="6">
    <location>
        <position position="87"/>
    </location>
    <ligand>
        <name>S-adenosyl-L-methionine</name>
        <dbReference type="ChEBI" id="CHEBI:59789"/>
    </ligand>
</feature>
<accession>A0A1T4VXX8</accession>
<dbReference type="NCBIfam" id="TIGR00006">
    <property type="entry name" value="16S rRNA (cytosine(1402)-N(4))-methyltransferase RsmH"/>
    <property type="match status" value="1"/>
</dbReference>
<evidence type="ECO:0000256" key="3">
    <source>
        <dbReference type="ARBA" id="ARBA00022603"/>
    </source>
</evidence>
<organism evidence="8 9">
    <name type="scientific">Desulfobaculum bizertense DSM 18034</name>
    <dbReference type="NCBI Taxonomy" id="1121442"/>
    <lineage>
        <taxon>Bacteria</taxon>
        <taxon>Pseudomonadati</taxon>
        <taxon>Thermodesulfobacteriota</taxon>
        <taxon>Desulfovibrionia</taxon>
        <taxon>Desulfovibrionales</taxon>
        <taxon>Desulfovibrionaceae</taxon>
        <taxon>Desulfobaculum</taxon>
    </lineage>
</organism>
<keyword evidence="3 6" id="KW-0489">Methyltransferase</keyword>
<dbReference type="Gene3D" id="3.40.50.150">
    <property type="entry name" value="Vaccinia Virus protein VP39"/>
    <property type="match status" value="1"/>
</dbReference>
<dbReference type="RefSeq" id="WP_144012561.1">
    <property type="nucleotide sequence ID" value="NZ_FUYA01000003.1"/>
</dbReference>
<proteinExistence type="inferred from homology"/>